<name>A0A0B0MTG4_GOSAR</name>
<comment type="caution">
    <text evidence="1">The sequence shown here is derived from an EMBL/GenBank/DDBJ whole genome shotgun (WGS) entry which is preliminary data.</text>
</comment>
<organism evidence="1 2">
    <name type="scientific">Gossypium arboreum</name>
    <name type="common">Tree cotton</name>
    <name type="synonym">Gossypium nanking</name>
    <dbReference type="NCBI Taxonomy" id="29729"/>
    <lineage>
        <taxon>Eukaryota</taxon>
        <taxon>Viridiplantae</taxon>
        <taxon>Streptophyta</taxon>
        <taxon>Embryophyta</taxon>
        <taxon>Tracheophyta</taxon>
        <taxon>Spermatophyta</taxon>
        <taxon>Magnoliopsida</taxon>
        <taxon>eudicotyledons</taxon>
        <taxon>Gunneridae</taxon>
        <taxon>Pentapetalae</taxon>
        <taxon>rosids</taxon>
        <taxon>malvids</taxon>
        <taxon>Malvales</taxon>
        <taxon>Malvaceae</taxon>
        <taxon>Malvoideae</taxon>
        <taxon>Gossypium</taxon>
    </lineage>
</organism>
<reference evidence="2" key="1">
    <citation type="submission" date="2014-09" db="EMBL/GenBank/DDBJ databases">
        <authorList>
            <person name="Mudge J."/>
            <person name="Ramaraj T."/>
            <person name="Lindquist I.E."/>
            <person name="Bharti A.K."/>
            <person name="Sundararajan A."/>
            <person name="Cameron C.T."/>
            <person name="Woodward J.E."/>
            <person name="May G.D."/>
            <person name="Brubaker C."/>
            <person name="Broadhvest J."/>
            <person name="Wilkins T.A."/>
        </authorList>
    </citation>
    <scope>NUCLEOTIDE SEQUENCE</scope>
    <source>
        <strain evidence="2">cv. AKA8401</strain>
    </source>
</reference>
<evidence type="ECO:0000313" key="2">
    <source>
        <dbReference type="Proteomes" id="UP000032142"/>
    </source>
</evidence>
<dbReference type="AlphaFoldDB" id="A0A0B0MTG4"/>
<keyword evidence="2" id="KW-1185">Reference proteome</keyword>
<dbReference type="EMBL" id="JRRC01404688">
    <property type="protein sequence ID" value="KHG04065.1"/>
    <property type="molecule type" value="Genomic_DNA"/>
</dbReference>
<protein>
    <submittedName>
        <fullName evidence="1">Uncharacterized protein</fullName>
    </submittedName>
</protein>
<dbReference type="Proteomes" id="UP000032142">
    <property type="component" value="Unassembled WGS sequence"/>
</dbReference>
<evidence type="ECO:0000313" key="1">
    <source>
        <dbReference type="EMBL" id="KHG04065.1"/>
    </source>
</evidence>
<gene>
    <name evidence="1" type="ORF">F383_28916</name>
</gene>
<proteinExistence type="predicted"/>
<accession>A0A0B0MTG4</accession>
<sequence>MNLAWTGNLYLSSLRSGLVIPL</sequence>